<feature type="transmembrane region" description="Helical" evidence="5">
    <location>
        <begin position="110"/>
        <end position="130"/>
    </location>
</feature>
<feature type="transmembrane region" description="Helical" evidence="5">
    <location>
        <begin position="142"/>
        <end position="160"/>
    </location>
</feature>
<evidence type="ECO:0000313" key="7">
    <source>
        <dbReference type="EMBL" id="GAA4465381.1"/>
    </source>
</evidence>
<accession>A0ABP8NGB6</accession>
<sequence>MLTGAIHIKERWFAAASFSVLFLTILAVTLTGSYYFLAVPFAYLYLVLVGINWKTAYWIFLFTIPPSIQLYFAGDTLSMTLPDLPMMWLFLGLFVVMYARDPKVIPEWWWRNPLVMIVILQFLWTIVSVIFSKMVFYSVKFLLVKTWLLVAFFVFPIWIFQEKKDFVKGFFVLLVPITITIVIILVHHSMYNFAFHKIQRAITQLYYNHVDYSTVISQFFPLLLVSCWPLIRKRHVFIKLAFAVVVAIFVLGIGFAYARAAVVAVVFAIVIGVAIRMRLVNLVMPAFYALIILLLSLAADNNRYIDYRPNFEHTFMRRNFTDHIIATFRGTDMSSMERLYRWIAAVRMSKDRPLTGYGPRSFYFYYKPYAVTSFRTYVSRNTEQSTSHNYFLYMLTEQGWPAMILYAILMVVIFAQAQKIYHRFKDKFYRCVTVGLAMTIAAGFINNFFSELIETHKVAALFYIPLVMLVILDKKSRDEQKAIAEGKELAKF</sequence>
<keyword evidence="3 5" id="KW-1133">Transmembrane helix</keyword>
<feature type="domain" description="O-antigen ligase-related" evidence="6">
    <location>
        <begin position="245"/>
        <end position="406"/>
    </location>
</feature>
<dbReference type="Proteomes" id="UP001500067">
    <property type="component" value="Unassembled WGS sequence"/>
</dbReference>
<feature type="transmembrane region" description="Helical" evidence="5">
    <location>
        <begin position="237"/>
        <end position="270"/>
    </location>
</feature>
<feature type="transmembrane region" description="Helical" evidence="5">
    <location>
        <begin position="76"/>
        <end position="98"/>
    </location>
</feature>
<evidence type="ECO:0000259" key="6">
    <source>
        <dbReference type="Pfam" id="PF04932"/>
    </source>
</evidence>
<evidence type="ECO:0000313" key="8">
    <source>
        <dbReference type="Proteomes" id="UP001500067"/>
    </source>
</evidence>
<dbReference type="PANTHER" id="PTHR37422">
    <property type="entry name" value="TEICHURONIC ACID BIOSYNTHESIS PROTEIN TUAE"/>
    <property type="match status" value="1"/>
</dbReference>
<comment type="subcellular location">
    <subcellularLocation>
        <location evidence="1">Membrane</location>
        <topology evidence="1">Multi-pass membrane protein</topology>
    </subcellularLocation>
</comment>
<gene>
    <name evidence="7" type="ORF">GCM10023093_17480</name>
</gene>
<feature type="transmembrane region" description="Helical" evidence="5">
    <location>
        <begin position="212"/>
        <end position="231"/>
    </location>
</feature>
<proteinExistence type="predicted"/>
<dbReference type="RefSeq" id="WP_345081703.1">
    <property type="nucleotide sequence ID" value="NZ_BAABFA010000010.1"/>
</dbReference>
<feature type="transmembrane region" description="Helical" evidence="5">
    <location>
        <begin position="399"/>
        <end position="416"/>
    </location>
</feature>
<dbReference type="PANTHER" id="PTHR37422:SF13">
    <property type="entry name" value="LIPOPOLYSACCHARIDE BIOSYNTHESIS PROTEIN PA4999-RELATED"/>
    <property type="match status" value="1"/>
</dbReference>
<dbReference type="EMBL" id="BAABFA010000010">
    <property type="protein sequence ID" value="GAA4465381.1"/>
    <property type="molecule type" value="Genomic_DNA"/>
</dbReference>
<feature type="transmembrane region" description="Helical" evidence="5">
    <location>
        <begin position="42"/>
        <end position="64"/>
    </location>
</feature>
<feature type="transmembrane region" description="Helical" evidence="5">
    <location>
        <begin position="282"/>
        <end position="299"/>
    </location>
</feature>
<evidence type="ECO:0000256" key="1">
    <source>
        <dbReference type="ARBA" id="ARBA00004141"/>
    </source>
</evidence>
<organism evidence="7 8">
    <name type="scientific">Nemorincola caseinilytica</name>
    <dbReference type="NCBI Taxonomy" id="2054315"/>
    <lineage>
        <taxon>Bacteria</taxon>
        <taxon>Pseudomonadati</taxon>
        <taxon>Bacteroidota</taxon>
        <taxon>Chitinophagia</taxon>
        <taxon>Chitinophagales</taxon>
        <taxon>Chitinophagaceae</taxon>
        <taxon>Nemorincola</taxon>
    </lineage>
</organism>
<evidence type="ECO:0000256" key="2">
    <source>
        <dbReference type="ARBA" id="ARBA00022692"/>
    </source>
</evidence>
<evidence type="ECO:0000256" key="5">
    <source>
        <dbReference type="SAM" id="Phobius"/>
    </source>
</evidence>
<keyword evidence="4 5" id="KW-0472">Membrane</keyword>
<feature type="transmembrane region" description="Helical" evidence="5">
    <location>
        <begin position="455"/>
        <end position="472"/>
    </location>
</feature>
<evidence type="ECO:0000256" key="4">
    <source>
        <dbReference type="ARBA" id="ARBA00023136"/>
    </source>
</evidence>
<keyword evidence="2 5" id="KW-0812">Transmembrane</keyword>
<protein>
    <recommendedName>
        <fullName evidence="6">O-antigen ligase-related domain-containing protein</fullName>
    </recommendedName>
</protein>
<dbReference type="InterPro" id="IPR007016">
    <property type="entry name" value="O-antigen_ligase-rel_domated"/>
</dbReference>
<dbReference type="Pfam" id="PF04932">
    <property type="entry name" value="Wzy_C"/>
    <property type="match status" value="1"/>
</dbReference>
<feature type="transmembrane region" description="Helical" evidence="5">
    <location>
        <begin position="166"/>
        <end position="191"/>
    </location>
</feature>
<feature type="transmembrane region" description="Helical" evidence="5">
    <location>
        <begin position="12"/>
        <end position="36"/>
    </location>
</feature>
<reference evidence="8" key="1">
    <citation type="journal article" date="2019" name="Int. J. Syst. Evol. Microbiol.">
        <title>The Global Catalogue of Microorganisms (GCM) 10K type strain sequencing project: providing services to taxonomists for standard genome sequencing and annotation.</title>
        <authorList>
            <consortium name="The Broad Institute Genomics Platform"/>
            <consortium name="The Broad Institute Genome Sequencing Center for Infectious Disease"/>
            <person name="Wu L."/>
            <person name="Ma J."/>
        </authorList>
    </citation>
    <scope>NUCLEOTIDE SEQUENCE [LARGE SCALE GENOMIC DNA]</scope>
    <source>
        <strain evidence="8">JCM 32105</strain>
    </source>
</reference>
<name>A0ABP8NGB6_9BACT</name>
<dbReference type="InterPro" id="IPR051533">
    <property type="entry name" value="WaaL-like"/>
</dbReference>
<evidence type="ECO:0000256" key="3">
    <source>
        <dbReference type="ARBA" id="ARBA00022989"/>
    </source>
</evidence>
<keyword evidence="8" id="KW-1185">Reference proteome</keyword>
<feature type="transmembrane region" description="Helical" evidence="5">
    <location>
        <begin position="428"/>
        <end position="449"/>
    </location>
</feature>
<comment type="caution">
    <text evidence="7">The sequence shown here is derived from an EMBL/GenBank/DDBJ whole genome shotgun (WGS) entry which is preliminary data.</text>
</comment>